<gene>
    <name evidence="7" type="primary">LOC113492491</name>
</gene>
<sequence length="612" mass="68043">MSEPRKNHLSIDGGQVKEDEHVASYKPIPETDTEFRTSKSNLSKSKEKISPDGAEEKLLPKEEEAKIVTRVDMADAKYVVEDHRNGDAKIELDANKRQFSGLTKEELLKYADDPFWVNLRWGMFVLFWAMWLCMLAGAITIIIRAPKCAAPEPKNWFEEGPLVDVEEMSSGDVTPELPLLQSFKVQGIFIDVPTYDILDDPPTVKENFQAFVKKAKEFGIKVIVDLIPNYVSLDHPWFLGSENKTEPFTDYFVWAEGKEFDESGKRKPPNNWVSTLDQSAWSWSEKRGAHYLHQYGETQPDLNFNNQRVVEQFNNVLKAWMAAGAAGVRLHKTRQLLVNSSLADESPATGRGSAPESDHTHYAYWRHRHTSDQPRLDSLLATWSDIVDQAGEAPGTGTTVFTIAEEGGRPELFLLERNLTSLRPVQSAPLQVGEDVAAAAAEINARLGRWPAMQLKSVPEAEPELASLALLLPAAPILNLHQLEKEGNLTSTSESVSHVSQLREDASIQHGHTAVAAVPPRDTSTAALLACARWKSGHTGYLAVFNPSAEELRANLTSLTSVPDTVTLHHMSHAVKLYTNYTNNYAESSDNVLVPPRSSVVLSYVPKTSSEN</sequence>
<dbReference type="SUPFAM" id="SSF51445">
    <property type="entry name" value="(Trans)glycosidases"/>
    <property type="match status" value="1"/>
</dbReference>
<dbReference type="GO" id="GO:0015190">
    <property type="term" value="F:L-leucine transmembrane transporter activity"/>
    <property type="evidence" value="ECO:0007669"/>
    <property type="project" value="TreeGrafter"/>
</dbReference>
<comment type="catalytic activity">
    <reaction evidence="1">
        <text>Hydrolysis of terminal, non-reducing (1-&gt;4)-linked alpha-D-glucose residues with release of alpha-D-glucose.</text>
        <dbReference type="EC" id="3.2.1.20"/>
    </reaction>
</comment>
<dbReference type="InParanoid" id="A0A7E5VBV1"/>
<evidence type="ECO:0000256" key="2">
    <source>
        <dbReference type="ARBA" id="ARBA00012741"/>
    </source>
</evidence>
<keyword evidence="4" id="KW-1133">Transmembrane helix</keyword>
<dbReference type="Pfam" id="PF16028">
    <property type="entry name" value="SLC3A2_N"/>
    <property type="match status" value="1"/>
</dbReference>
<dbReference type="InterPro" id="IPR006047">
    <property type="entry name" value="GH13_cat_dom"/>
</dbReference>
<protein>
    <recommendedName>
        <fullName evidence="2">alpha-glucosidase</fullName>
        <ecNumber evidence="2">3.2.1.20</ecNumber>
    </recommendedName>
</protein>
<feature type="domain" description="Glycosyl hydrolase family 13 catalytic" evidence="5">
    <location>
        <begin position="162"/>
        <end position="503"/>
    </location>
</feature>
<dbReference type="GO" id="GO:0015173">
    <property type="term" value="F:aromatic amino acid transmembrane transporter activity"/>
    <property type="evidence" value="ECO:0007669"/>
    <property type="project" value="TreeGrafter"/>
</dbReference>
<dbReference type="RefSeq" id="XP_026725766.1">
    <property type="nucleotide sequence ID" value="XM_026869965.1"/>
</dbReference>
<dbReference type="CTD" id="40941"/>
<dbReference type="InterPro" id="IPR042280">
    <property type="entry name" value="SLC3A2"/>
</dbReference>
<dbReference type="Pfam" id="PF00128">
    <property type="entry name" value="Alpha-amylase"/>
    <property type="match status" value="1"/>
</dbReference>
<dbReference type="Proteomes" id="UP000322000">
    <property type="component" value="Chromosome 4"/>
</dbReference>
<name>A0A7E5VBV1_TRINI</name>
<evidence type="ECO:0000313" key="6">
    <source>
        <dbReference type="Proteomes" id="UP000322000"/>
    </source>
</evidence>
<organism evidence="6 7">
    <name type="scientific">Trichoplusia ni</name>
    <name type="common">Cabbage looper</name>
    <dbReference type="NCBI Taxonomy" id="7111"/>
    <lineage>
        <taxon>Eukaryota</taxon>
        <taxon>Metazoa</taxon>
        <taxon>Ecdysozoa</taxon>
        <taxon>Arthropoda</taxon>
        <taxon>Hexapoda</taxon>
        <taxon>Insecta</taxon>
        <taxon>Pterygota</taxon>
        <taxon>Neoptera</taxon>
        <taxon>Endopterygota</taxon>
        <taxon>Lepidoptera</taxon>
        <taxon>Glossata</taxon>
        <taxon>Ditrysia</taxon>
        <taxon>Noctuoidea</taxon>
        <taxon>Noctuidae</taxon>
        <taxon>Plusiinae</taxon>
        <taxon>Trichoplusia</taxon>
    </lineage>
</organism>
<keyword evidence="6" id="KW-1185">Reference proteome</keyword>
<keyword evidence="4" id="KW-0472">Membrane</keyword>
<proteinExistence type="predicted"/>
<dbReference type="OrthoDB" id="204980at2759"/>
<dbReference type="GO" id="GO:0004558">
    <property type="term" value="F:alpha-1,4-glucosidase activity"/>
    <property type="evidence" value="ECO:0007669"/>
    <property type="project" value="UniProtKB-EC"/>
</dbReference>
<accession>A0A7E5VBV1</accession>
<dbReference type="GO" id="GO:0015180">
    <property type="term" value="F:L-alanine transmembrane transporter activity"/>
    <property type="evidence" value="ECO:0007669"/>
    <property type="project" value="TreeGrafter"/>
</dbReference>
<dbReference type="GeneID" id="113492491"/>
<dbReference type="FunCoup" id="A0A7E5VBV1">
    <property type="interactions" value="196"/>
</dbReference>
<evidence type="ECO:0000256" key="4">
    <source>
        <dbReference type="SAM" id="Phobius"/>
    </source>
</evidence>
<dbReference type="KEGG" id="tnl:113492491"/>
<dbReference type="PANTHER" id="PTHR46673:SF1">
    <property type="entry name" value="4F2 CELL-SURFACE ANTIGEN HEAVY CHAIN"/>
    <property type="match status" value="1"/>
</dbReference>
<feature type="region of interest" description="Disordered" evidence="3">
    <location>
        <begin position="1"/>
        <end position="56"/>
    </location>
</feature>
<evidence type="ECO:0000313" key="7">
    <source>
        <dbReference type="RefSeq" id="XP_026725766.1"/>
    </source>
</evidence>
<dbReference type="PANTHER" id="PTHR46673">
    <property type="entry name" value="4F2 CELL-SURFACE ANTIGEN HEAVY CHAIN"/>
    <property type="match status" value="1"/>
</dbReference>
<dbReference type="GO" id="GO:0016323">
    <property type="term" value="C:basolateral plasma membrane"/>
    <property type="evidence" value="ECO:0007669"/>
    <property type="project" value="TreeGrafter"/>
</dbReference>
<evidence type="ECO:0000256" key="1">
    <source>
        <dbReference type="ARBA" id="ARBA00001657"/>
    </source>
</evidence>
<dbReference type="Gene3D" id="3.20.20.80">
    <property type="entry name" value="Glycosidases"/>
    <property type="match status" value="1"/>
</dbReference>
<dbReference type="InterPro" id="IPR017853">
    <property type="entry name" value="GH"/>
</dbReference>
<dbReference type="Gene3D" id="3.90.400.10">
    <property type="entry name" value="Oligo-1,6-glucosidase, Domain 2"/>
    <property type="match status" value="1"/>
</dbReference>
<dbReference type="GO" id="GO:0015823">
    <property type="term" value="P:phenylalanine transport"/>
    <property type="evidence" value="ECO:0007669"/>
    <property type="project" value="TreeGrafter"/>
</dbReference>
<dbReference type="GO" id="GO:0016324">
    <property type="term" value="C:apical plasma membrane"/>
    <property type="evidence" value="ECO:0007669"/>
    <property type="project" value="TreeGrafter"/>
</dbReference>
<dbReference type="AlphaFoldDB" id="A0A7E5VBV1"/>
<feature type="compositionally biased region" description="Basic and acidic residues" evidence="3">
    <location>
        <begin position="44"/>
        <end position="56"/>
    </location>
</feature>
<dbReference type="SMART" id="SM00642">
    <property type="entry name" value="Aamy"/>
    <property type="match status" value="1"/>
</dbReference>
<dbReference type="InterPro" id="IPR045857">
    <property type="entry name" value="O16G_dom_2"/>
</dbReference>
<evidence type="ECO:0000256" key="3">
    <source>
        <dbReference type="SAM" id="MobiDB-lite"/>
    </source>
</evidence>
<dbReference type="GO" id="GO:1903801">
    <property type="term" value="P:L-leucine import across plasma membrane"/>
    <property type="evidence" value="ECO:0007669"/>
    <property type="project" value="TreeGrafter"/>
</dbReference>
<feature type="transmembrane region" description="Helical" evidence="4">
    <location>
        <begin position="124"/>
        <end position="143"/>
    </location>
</feature>
<reference evidence="7" key="1">
    <citation type="submission" date="2025-08" db="UniProtKB">
        <authorList>
            <consortium name="RefSeq"/>
        </authorList>
    </citation>
    <scope>IDENTIFICATION</scope>
</reference>
<dbReference type="GO" id="GO:0005975">
    <property type="term" value="P:carbohydrate metabolic process"/>
    <property type="evidence" value="ECO:0007669"/>
    <property type="project" value="InterPro"/>
</dbReference>
<evidence type="ECO:0000259" key="5">
    <source>
        <dbReference type="SMART" id="SM00642"/>
    </source>
</evidence>
<keyword evidence="4" id="KW-0812">Transmembrane</keyword>
<dbReference type="InterPro" id="IPR031984">
    <property type="entry name" value="SLC3A2_N"/>
</dbReference>
<dbReference type="EC" id="3.2.1.20" evidence="2"/>
<dbReference type="GO" id="GO:1904273">
    <property type="term" value="P:L-alanine import across plasma membrane"/>
    <property type="evidence" value="ECO:0007669"/>
    <property type="project" value="TreeGrafter"/>
</dbReference>